<dbReference type="InterPro" id="IPR026823">
    <property type="entry name" value="cEGF"/>
</dbReference>
<name>A0A8J2S3R6_9CRUS</name>
<comment type="caution">
    <text evidence="8">Lacks conserved residue(s) required for the propagation of feature annotation.</text>
</comment>
<dbReference type="EMBL" id="CAKKLH010000332">
    <property type="protein sequence ID" value="CAH0112818.1"/>
    <property type="molecule type" value="Genomic_DNA"/>
</dbReference>
<dbReference type="InterPro" id="IPR018097">
    <property type="entry name" value="EGF_Ca-bd_CS"/>
</dbReference>
<dbReference type="Pfam" id="PF12662">
    <property type="entry name" value="cEGF"/>
    <property type="match status" value="2"/>
</dbReference>
<keyword evidence="2" id="KW-0964">Secreted</keyword>
<dbReference type="PANTHER" id="PTHR24039">
    <property type="entry name" value="FIBRILLIN-RELATED"/>
    <property type="match status" value="1"/>
</dbReference>
<feature type="domain" description="EGF-like" evidence="9">
    <location>
        <begin position="55"/>
        <end position="96"/>
    </location>
</feature>
<keyword evidence="7" id="KW-0325">Glycoprotein</keyword>
<dbReference type="GO" id="GO:0005509">
    <property type="term" value="F:calcium ion binding"/>
    <property type="evidence" value="ECO:0007669"/>
    <property type="project" value="InterPro"/>
</dbReference>
<protein>
    <recommendedName>
        <fullName evidence="9">EGF-like domain-containing protein</fullName>
    </recommendedName>
</protein>
<dbReference type="PROSITE" id="PS50026">
    <property type="entry name" value="EGF_3"/>
    <property type="match status" value="6"/>
</dbReference>
<keyword evidence="5" id="KW-0677">Repeat</keyword>
<dbReference type="PROSITE" id="PS00010">
    <property type="entry name" value="ASX_HYDROXYL"/>
    <property type="match status" value="6"/>
</dbReference>
<dbReference type="InterPro" id="IPR009030">
    <property type="entry name" value="Growth_fac_rcpt_cys_sf"/>
</dbReference>
<dbReference type="AlphaFoldDB" id="A0A8J2S3R6"/>
<evidence type="ECO:0000256" key="3">
    <source>
        <dbReference type="ARBA" id="ARBA00022536"/>
    </source>
</evidence>
<feature type="domain" description="EGF-like" evidence="9">
    <location>
        <begin position="12"/>
        <end position="54"/>
    </location>
</feature>
<feature type="domain" description="EGF-like" evidence="9">
    <location>
        <begin position="231"/>
        <end position="268"/>
    </location>
</feature>
<dbReference type="FunFam" id="2.10.25.10:FF:000003">
    <property type="entry name" value="fibrillin-1 isoform X1"/>
    <property type="match status" value="4"/>
</dbReference>
<organism evidence="10 11">
    <name type="scientific">Daphnia galeata</name>
    <dbReference type="NCBI Taxonomy" id="27404"/>
    <lineage>
        <taxon>Eukaryota</taxon>
        <taxon>Metazoa</taxon>
        <taxon>Ecdysozoa</taxon>
        <taxon>Arthropoda</taxon>
        <taxon>Crustacea</taxon>
        <taxon>Branchiopoda</taxon>
        <taxon>Diplostraca</taxon>
        <taxon>Cladocera</taxon>
        <taxon>Anomopoda</taxon>
        <taxon>Daphniidae</taxon>
        <taxon>Daphnia</taxon>
    </lineage>
</organism>
<comment type="subcellular location">
    <subcellularLocation>
        <location evidence="1">Secreted</location>
    </subcellularLocation>
</comment>
<dbReference type="InterPro" id="IPR049883">
    <property type="entry name" value="NOTCH1_EGF-like"/>
</dbReference>
<evidence type="ECO:0000256" key="1">
    <source>
        <dbReference type="ARBA" id="ARBA00004613"/>
    </source>
</evidence>
<dbReference type="InterPro" id="IPR000742">
    <property type="entry name" value="EGF"/>
</dbReference>
<accession>A0A8J2S3R6</accession>
<evidence type="ECO:0000256" key="7">
    <source>
        <dbReference type="ARBA" id="ARBA00023180"/>
    </source>
</evidence>
<dbReference type="Gene3D" id="2.10.25.10">
    <property type="entry name" value="Laminin"/>
    <property type="match status" value="6"/>
</dbReference>
<dbReference type="PROSITE" id="PS01187">
    <property type="entry name" value="EGF_CA"/>
    <property type="match status" value="2"/>
</dbReference>
<dbReference type="PROSITE" id="PS01186">
    <property type="entry name" value="EGF_2"/>
    <property type="match status" value="5"/>
</dbReference>
<proteinExistence type="predicted"/>
<evidence type="ECO:0000313" key="11">
    <source>
        <dbReference type="Proteomes" id="UP000789390"/>
    </source>
</evidence>
<dbReference type="FunFam" id="2.10.25.10:FF:000757">
    <property type="entry name" value="Fibrillin-1"/>
    <property type="match status" value="1"/>
</dbReference>
<dbReference type="SUPFAM" id="SSF57196">
    <property type="entry name" value="EGF/Laminin"/>
    <property type="match status" value="3"/>
</dbReference>
<feature type="domain" description="EGF-like" evidence="9">
    <location>
        <begin position="273"/>
        <end position="312"/>
    </location>
</feature>
<dbReference type="InterPro" id="IPR000152">
    <property type="entry name" value="EGF-type_Asp/Asn_hydroxyl_site"/>
</dbReference>
<dbReference type="FunFam" id="2.10.25.10:FF:000014">
    <property type="entry name" value="Latent-transforming growth factor beta-binding protein 3"/>
    <property type="match status" value="1"/>
</dbReference>
<gene>
    <name evidence="10" type="ORF">DGAL_LOCUS16611</name>
</gene>
<evidence type="ECO:0000313" key="10">
    <source>
        <dbReference type="EMBL" id="CAH0112818.1"/>
    </source>
</evidence>
<feature type="domain" description="EGF-like" evidence="9">
    <location>
        <begin position="97"/>
        <end position="139"/>
    </location>
</feature>
<evidence type="ECO:0000256" key="8">
    <source>
        <dbReference type="PROSITE-ProRule" id="PRU00076"/>
    </source>
</evidence>
<keyword evidence="3 8" id="KW-0245">EGF-like domain</keyword>
<keyword evidence="11" id="KW-1185">Reference proteome</keyword>
<evidence type="ECO:0000256" key="5">
    <source>
        <dbReference type="ARBA" id="ARBA00022737"/>
    </source>
</evidence>
<dbReference type="Pfam" id="PF07645">
    <property type="entry name" value="EGF_CA"/>
    <property type="match status" value="4"/>
</dbReference>
<keyword evidence="4" id="KW-0732">Signal</keyword>
<dbReference type="OrthoDB" id="10045365at2759"/>
<comment type="caution">
    <text evidence="10">The sequence shown here is derived from an EMBL/GenBank/DDBJ whole genome shotgun (WGS) entry which is preliminary data.</text>
</comment>
<dbReference type="InterPro" id="IPR001881">
    <property type="entry name" value="EGF-like_Ca-bd_dom"/>
</dbReference>
<keyword evidence="6" id="KW-1015">Disulfide bond</keyword>
<reference evidence="10" key="1">
    <citation type="submission" date="2021-11" db="EMBL/GenBank/DDBJ databases">
        <authorList>
            <person name="Schell T."/>
        </authorList>
    </citation>
    <scope>NUCLEOTIDE SEQUENCE</scope>
    <source>
        <strain evidence="10">M5</strain>
    </source>
</reference>
<sequence length="343" mass="37099">MVTKLFFLILLDDNECNRLPSPCRGNAQCVNTPGSFECACPDGYKLGITGRDCADVDECRLLLGICRNGRCRNTVGSFSCECADGYTLTGDGQNCRDINECTELPGTCPAPGKCQNLMGSFVCSCPAGYELMPDGNTCADVNECLVDENLCDEGDCINTQGSFKCECPTGYVLSSDGKKCVDVREELCFNTFRNGGRGSCSDPRTTTMTKTQSEFEKLCPSGAGRGPKGEDLNECSVMPGICEGGECVNTDGSFRCECPMGFVLDSSGVKCVDDNECAVSNICRNGTCTNVEGGFECDCTDGFAPGPMQICEDVDSIFCPFKHGEHERYKKIILSHFREFFQL</sequence>
<feature type="domain" description="EGF-like" evidence="9">
    <location>
        <begin position="140"/>
        <end position="181"/>
    </location>
</feature>
<dbReference type="SMART" id="SM00179">
    <property type="entry name" value="EGF_CA"/>
    <property type="match status" value="6"/>
</dbReference>
<evidence type="ECO:0000256" key="4">
    <source>
        <dbReference type="ARBA" id="ARBA00022729"/>
    </source>
</evidence>
<dbReference type="GO" id="GO:0005576">
    <property type="term" value="C:extracellular region"/>
    <property type="evidence" value="ECO:0007669"/>
    <property type="project" value="UniProtKB-SubCell"/>
</dbReference>
<dbReference type="SMART" id="SM00181">
    <property type="entry name" value="EGF"/>
    <property type="match status" value="6"/>
</dbReference>
<dbReference type="Proteomes" id="UP000789390">
    <property type="component" value="Unassembled WGS sequence"/>
</dbReference>
<evidence type="ECO:0000256" key="2">
    <source>
        <dbReference type="ARBA" id="ARBA00022525"/>
    </source>
</evidence>
<evidence type="ECO:0000259" key="9">
    <source>
        <dbReference type="PROSITE" id="PS50026"/>
    </source>
</evidence>
<dbReference type="PANTHER" id="PTHR24039:SF48">
    <property type="entry name" value="FIBRILLIN-2 ISOFORM X1-RELATED"/>
    <property type="match status" value="1"/>
</dbReference>
<dbReference type="CDD" id="cd00054">
    <property type="entry name" value="EGF_CA"/>
    <property type="match status" value="5"/>
</dbReference>
<dbReference type="SUPFAM" id="SSF57184">
    <property type="entry name" value="Growth factor receptor domain"/>
    <property type="match status" value="1"/>
</dbReference>
<evidence type="ECO:0000256" key="6">
    <source>
        <dbReference type="ARBA" id="ARBA00023157"/>
    </source>
</evidence>